<evidence type="ECO:0000313" key="5">
    <source>
        <dbReference type="EMBL" id="BDI30454.1"/>
    </source>
</evidence>
<proteinExistence type="predicted"/>
<protein>
    <submittedName>
        <fullName evidence="5">Uncharacterized protein</fullName>
    </submittedName>
</protein>
<keyword evidence="2" id="KW-0812">Transmembrane</keyword>
<dbReference type="EMBL" id="AP025739">
    <property type="protein sequence ID" value="BDI30454.1"/>
    <property type="molecule type" value="Genomic_DNA"/>
</dbReference>
<accession>A0A402CVM3</accession>
<dbReference type="GO" id="GO:0005385">
    <property type="term" value="F:zinc ion transmembrane transporter activity"/>
    <property type="evidence" value="ECO:0007669"/>
    <property type="project" value="TreeGrafter"/>
</dbReference>
<gene>
    <name evidence="5" type="ORF">CCAX7_25050</name>
</gene>
<dbReference type="GO" id="GO:0016020">
    <property type="term" value="C:membrane"/>
    <property type="evidence" value="ECO:0007669"/>
    <property type="project" value="UniProtKB-SubCell"/>
</dbReference>
<evidence type="ECO:0000256" key="1">
    <source>
        <dbReference type="ARBA" id="ARBA00004141"/>
    </source>
</evidence>
<dbReference type="Pfam" id="PF02535">
    <property type="entry name" value="Zip"/>
    <property type="match status" value="1"/>
</dbReference>
<dbReference type="PANTHER" id="PTHR11040:SF44">
    <property type="entry name" value="PROTEIN ZNTC-RELATED"/>
    <property type="match status" value="1"/>
</dbReference>
<evidence type="ECO:0000256" key="2">
    <source>
        <dbReference type="ARBA" id="ARBA00022692"/>
    </source>
</evidence>
<keyword evidence="4" id="KW-0472">Membrane</keyword>
<dbReference type="AlphaFoldDB" id="A0A402CVM3"/>
<organism evidence="5 6">
    <name type="scientific">Capsulimonas corticalis</name>
    <dbReference type="NCBI Taxonomy" id="2219043"/>
    <lineage>
        <taxon>Bacteria</taxon>
        <taxon>Bacillati</taxon>
        <taxon>Armatimonadota</taxon>
        <taxon>Armatimonadia</taxon>
        <taxon>Capsulimonadales</taxon>
        <taxon>Capsulimonadaceae</taxon>
        <taxon>Capsulimonas</taxon>
    </lineage>
</organism>
<keyword evidence="6" id="KW-1185">Reference proteome</keyword>
<comment type="subcellular location">
    <subcellularLocation>
        <location evidence="1">Membrane</location>
        <topology evidence="1">Multi-pass membrane protein</topology>
    </subcellularLocation>
</comment>
<evidence type="ECO:0000256" key="4">
    <source>
        <dbReference type="ARBA" id="ARBA00023136"/>
    </source>
</evidence>
<evidence type="ECO:0000256" key="3">
    <source>
        <dbReference type="ARBA" id="ARBA00022989"/>
    </source>
</evidence>
<dbReference type="PANTHER" id="PTHR11040">
    <property type="entry name" value="ZINC/IRON TRANSPORTER"/>
    <property type="match status" value="1"/>
</dbReference>
<keyword evidence="3" id="KW-1133">Transmembrane helix</keyword>
<name>A0A402CVM3_9BACT</name>
<dbReference type="KEGG" id="ccot:CCAX7_25050"/>
<dbReference type="RefSeq" id="WP_119321409.1">
    <property type="nucleotide sequence ID" value="NZ_AP025739.1"/>
</dbReference>
<evidence type="ECO:0000313" key="6">
    <source>
        <dbReference type="Proteomes" id="UP000287394"/>
    </source>
</evidence>
<reference evidence="5 6" key="1">
    <citation type="journal article" date="2019" name="Int. J. Syst. Evol. Microbiol.">
        <title>Capsulimonas corticalis gen. nov., sp. nov., an aerobic capsulated bacterium, of a novel bacterial order, Capsulimonadales ord. nov., of the class Armatimonadia of the phylum Armatimonadetes.</title>
        <authorList>
            <person name="Li J."/>
            <person name="Kudo C."/>
            <person name="Tonouchi A."/>
        </authorList>
    </citation>
    <scope>NUCLEOTIDE SEQUENCE [LARGE SCALE GENOMIC DNA]</scope>
    <source>
        <strain evidence="5 6">AX-7</strain>
    </source>
</reference>
<sequence length="244" mass="26230">MTLILLRTTIATLMAFAGGALGVSLGKVAPHHMKALVYTAMAALLGVTLFDVLPDAKSLLNWPQFLIAGASGYALFWAVSKYVYHICPSCSISSFDQQTTERLGQNVVLLMIALGIHSMMDGAAVVVGDRISAHPDLALLVAVSVHKLPEGLALALLLLGAGYSRRSAMLWTIAIESSTEFGALIGVLSLRHASLFYMGLLFAHVGGSFIYLIVTTLGLFTTMRARRPRKTETPMAKDTQPRVR</sequence>
<dbReference type="OrthoDB" id="129050at2"/>
<dbReference type="Proteomes" id="UP000287394">
    <property type="component" value="Chromosome"/>
</dbReference>
<dbReference type="InterPro" id="IPR003689">
    <property type="entry name" value="ZIP"/>
</dbReference>